<dbReference type="STRING" id="525245.HMPREF0044_0832"/>
<organism evidence="3 4">
    <name type="scientific">Gleimia coleocanis DSM 15436</name>
    <dbReference type="NCBI Taxonomy" id="525245"/>
    <lineage>
        <taxon>Bacteria</taxon>
        <taxon>Bacillati</taxon>
        <taxon>Actinomycetota</taxon>
        <taxon>Actinomycetes</taxon>
        <taxon>Actinomycetales</taxon>
        <taxon>Actinomycetaceae</taxon>
        <taxon>Gleimia</taxon>
    </lineage>
</organism>
<dbReference type="Proteomes" id="UP000010301">
    <property type="component" value="Unassembled WGS sequence"/>
</dbReference>
<feature type="transmembrane region" description="Helical" evidence="2">
    <location>
        <begin position="497"/>
        <end position="514"/>
    </location>
</feature>
<feature type="transmembrane region" description="Helical" evidence="2">
    <location>
        <begin position="1078"/>
        <end position="1097"/>
    </location>
</feature>
<dbReference type="InterPro" id="IPR050834">
    <property type="entry name" value="Glycosyltransf_2"/>
</dbReference>
<dbReference type="OrthoDB" id="3734530at2"/>
<dbReference type="RefSeq" id="WP_006546604.1">
    <property type="nucleotide sequence ID" value="NZ_DS999543.1"/>
</dbReference>
<dbReference type="Gene3D" id="3.90.550.10">
    <property type="entry name" value="Spore Coat Polysaccharide Biosynthesis Protein SpsA, Chain A"/>
    <property type="match status" value="1"/>
</dbReference>
<sequence length="1106" mass="121659">MTEPTVVALVVTRGLTPYLRRTVSALLSQTHRPEKIIVVNTAKSLLEPIPGLEILQVPNVKTYGEAVQRSIDALPVLDRVDWLWFLHDDSAPELDCLELLLEATKAGLTTAVVGPKQVAWSDSDRILEVGIKATRSGRRLEIESADEIDQGQYDDISDVLAVGTAGMLVKNEIWQETGGLDTFLTPFGDGLEFCRRVRLGGHRVVVVPQAKLAHARLSYRDLRTDTVPDTDGSFKARRVAQLYNGLLLTSGLKLFLTLLGLPLWTLLRTLGRLLQKRLDLAYAEVAAFTTLYANLSKVFVARHRVKCYAKVPVSTLKSLEATQMEVNRHKRVQSRKERRLIRSNSLEPIAAGLLKRHRSVNRLVASTGFTLFAIASILFTRDFATGISGGAWANLPDSYSSLFWQAWSGWNLGGIGTPGPVDTLLPVFSVLTAPLALFGITPHEQLNFFWRLSPALIWISMYWGSRVITHRWGWRLLLALLWVGSPTVLISWSEGRLATLLVAVALPLFMRAWLHTSAHVVPLYIRGAFTEEISIFDSSRSFQYPALATLALLVLTGAAPWLTLLLVPLVIGVAIFTPQRRLTQLMLSLPAAVFLIPLWIHFVTSSGKARWQVLFADTVSGLAFAQANTWEIGLGLPQDHHSLSVPFAQYLPEVLLPYLTFAWLVPGVVIFVGAGLALFNLQRWVLRARIAFLVGVLATGAAVLTSRIIISEGGELIYGWAGIGILLATLCWMLASAGSIPNLVLQEYLHSYRGRRRLEKSMARRMKALRKRPRKQESGEQPSAGGNDLEHRIKRLDTTTLKERSAYRFQALTALVIFALALVPALLWFPQIGTQPQVVKPAPRYLTPATTVEAQLSERSAKFLLLNVTDQGVEASLLRGDGKQLADSTPLQRWNNAQTVLKARVGADFNITKQSAPAQQALATAVTELLTAPDTTDGSKLLEFGIDEVALSVNDSLARETALLALEQSPILKRAGEAGAGSLWRLRPFGLEPSRAYLKIGQKYLPIADPTLGPVELPAEAANVESLLILAEPKHSGWNATLNGAELTATDYGWQQAYAVPAEAGQLRMSWYADWLPVWWLAATASLLGMLIGAIPVNGRGRTDVE</sequence>
<keyword evidence="2" id="KW-1133">Transmembrane helix</keyword>
<dbReference type="eggNOG" id="COG1216">
    <property type="taxonomic scope" value="Bacteria"/>
</dbReference>
<evidence type="ECO:0000256" key="2">
    <source>
        <dbReference type="SAM" id="Phobius"/>
    </source>
</evidence>
<comment type="caution">
    <text evidence="3">The sequence shown here is derived from an EMBL/GenBank/DDBJ whole genome shotgun (WGS) entry which is preliminary data.</text>
</comment>
<feature type="transmembrane region" description="Helical" evidence="2">
    <location>
        <begin position="546"/>
        <end position="573"/>
    </location>
</feature>
<dbReference type="SUPFAM" id="SSF53448">
    <property type="entry name" value="Nucleotide-diphospho-sugar transferases"/>
    <property type="match status" value="1"/>
</dbReference>
<feature type="transmembrane region" description="Helical" evidence="2">
    <location>
        <begin position="472"/>
        <end position="490"/>
    </location>
</feature>
<feature type="transmembrane region" description="Helical" evidence="2">
    <location>
        <begin position="811"/>
        <end position="829"/>
    </location>
</feature>
<keyword evidence="2" id="KW-0812">Transmembrane</keyword>
<keyword evidence="4" id="KW-1185">Reference proteome</keyword>
<feature type="transmembrane region" description="Helical" evidence="2">
    <location>
        <begin position="448"/>
        <end position="466"/>
    </location>
</feature>
<keyword evidence="2" id="KW-0472">Membrane</keyword>
<dbReference type="EMBL" id="ACFG01000030">
    <property type="protein sequence ID" value="EEH63813.1"/>
    <property type="molecule type" value="Genomic_DNA"/>
</dbReference>
<feature type="transmembrane region" description="Helical" evidence="2">
    <location>
        <begin position="585"/>
        <end position="604"/>
    </location>
</feature>
<dbReference type="PANTHER" id="PTHR43685">
    <property type="entry name" value="GLYCOSYLTRANSFERASE"/>
    <property type="match status" value="1"/>
</dbReference>
<feature type="transmembrane region" description="Helical" evidence="2">
    <location>
        <begin position="690"/>
        <end position="710"/>
    </location>
</feature>
<name>C0VZV4_9ACTO</name>
<evidence type="ECO:0000313" key="4">
    <source>
        <dbReference type="Proteomes" id="UP000010301"/>
    </source>
</evidence>
<feature type="transmembrane region" description="Helical" evidence="2">
    <location>
        <begin position="423"/>
        <end position="441"/>
    </location>
</feature>
<accession>C0VZV4</accession>
<protein>
    <submittedName>
        <fullName evidence="3">Putative ATP synthase F0, A subunit</fullName>
    </submittedName>
</protein>
<evidence type="ECO:0000256" key="1">
    <source>
        <dbReference type="SAM" id="MobiDB-lite"/>
    </source>
</evidence>
<proteinExistence type="predicted"/>
<feature type="region of interest" description="Disordered" evidence="1">
    <location>
        <begin position="768"/>
        <end position="792"/>
    </location>
</feature>
<dbReference type="AlphaFoldDB" id="C0VZV4"/>
<gene>
    <name evidence="3" type="ORF">HMPREF0044_0832</name>
</gene>
<feature type="transmembrane region" description="Helical" evidence="2">
    <location>
        <begin position="655"/>
        <end position="678"/>
    </location>
</feature>
<feature type="transmembrane region" description="Helical" evidence="2">
    <location>
        <begin position="716"/>
        <end position="745"/>
    </location>
</feature>
<evidence type="ECO:0000313" key="3">
    <source>
        <dbReference type="EMBL" id="EEH63813.1"/>
    </source>
</evidence>
<dbReference type="PANTHER" id="PTHR43685:SF3">
    <property type="entry name" value="SLR2126 PROTEIN"/>
    <property type="match status" value="1"/>
</dbReference>
<feature type="transmembrane region" description="Helical" evidence="2">
    <location>
        <begin position="363"/>
        <end position="380"/>
    </location>
</feature>
<dbReference type="InterPro" id="IPR029044">
    <property type="entry name" value="Nucleotide-diphossugar_trans"/>
</dbReference>
<feature type="transmembrane region" description="Helical" evidence="2">
    <location>
        <begin position="242"/>
        <end position="267"/>
    </location>
</feature>
<reference evidence="3 4" key="1">
    <citation type="submission" date="2009-01" db="EMBL/GenBank/DDBJ databases">
        <authorList>
            <person name="Qin X."/>
            <person name="Bachman B."/>
            <person name="Battles P."/>
            <person name="Bell A."/>
            <person name="Bess C."/>
            <person name="Bickham C."/>
            <person name="Chaboub L."/>
            <person name="Chen D."/>
            <person name="Coyle M."/>
            <person name="Deiros D.R."/>
            <person name="Dinh H."/>
            <person name="Forbes L."/>
            <person name="Fowler G."/>
            <person name="Francisco L."/>
            <person name="Fu Q."/>
            <person name="Gubbala S."/>
            <person name="Hale W."/>
            <person name="Han Y."/>
            <person name="Hemphill L."/>
            <person name="Highlander S.K."/>
            <person name="Hirani K."/>
            <person name="Hogues M."/>
            <person name="Jackson L."/>
            <person name="Jakkamsetti A."/>
            <person name="Javaid M."/>
            <person name="Jiang H."/>
            <person name="Korchina V."/>
            <person name="Kovar C."/>
            <person name="Lara F."/>
            <person name="Lee S."/>
            <person name="Mata R."/>
            <person name="Mathew T."/>
            <person name="Moen C."/>
            <person name="Morales K."/>
            <person name="Munidasa M."/>
            <person name="Nazareth L."/>
            <person name="Ngo R."/>
            <person name="Nguyen L."/>
            <person name="Okwuonu G."/>
            <person name="Ongeri F."/>
            <person name="Patil S."/>
            <person name="Petrosino J."/>
            <person name="Pham C."/>
            <person name="Pham P."/>
            <person name="Pu L.-L."/>
            <person name="Puazo M."/>
            <person name="Raj R."/>
            <person name="Reid J."/>
            <person name="Rouhana J."/>
            <person name="Saada N."/>
            <person name="Shang Y."/>
            <person name="Simmons D."/>
            <person name="Thornton R."/>
            <person name="Warren J."/>
            <person name="Weissenberger G."/>
            <person name="Zhang J."/>
            <person name="Zhang L."/>
            <person name="Zhou C."/>
            <person name="Zhu D."/>
            <person name="Muzny D."/>
            <person name="Worley K."/>
            <person name="Gibbs R."/>
        </authorList>
    </citation>
    <scope>NUCLEOTIDE SEQUENCE [LARGE SCALE GENOMIC DNA]</scope>
    <source>
        <strain evidence="3 4">DSM 15436</strain>
    </source>
</reference>
<dbReference type="HOGENOM" id="CLU_005856_0_0_11"/>
<dbReference type="Pfam" id="PF13641">
    <property type="entry name" value="Glyco_tranf_2_3"/>
    <property type="match status" value="1"/>
</dbReference>